<accession>A0A6A6MVW6</accession>
<dbReference type="PANTHER" id="PTHR24177:SF335">
    <property type="entry name" value="PGG DOMAIN-CONTAINING PROTEIN"/>
    <property type="match status" value="1"/>
</dbReference>
<evidence type="ECO:0000259" key="2">
    <source>
        <dbReference type="Pfam" id="PF13962"/>
    </source>
</evidence>
<dbReference type="Proteomes" id="UP000467840">
    <property type="component" value="Chromosome 6"/>
</dbReference>
<name>A0A6A6MVW6_HEVBR</name>
<keyword evidence="4" id="KW-1185">Reference proteome</keyword>
<keyword evidence="1" id="KW-0812">Transmembrane</keyword>
<keyword evidence="1" id="KW-0472">Membrane</keyword>
<feature type="transmembrane region" description="Helical" evidence="1">
    <location>
        <begin position="219"/>
        <end position="240"/>
    </location>
</feature>
<reference evidence="3 4" key="1">
    <citation type="journal article" date="2020" name="Mol. Plant">
        <title>The Chromosome-Based Rubber Tree Genome Provides New Insights into Spurge Genome Evolution and Rubber Biosynthesis.</title>
        <authorList>
            <person name="Liu J."/>
            <person name="Shi C."/>
            <person name="Shi C.C."/>
            <person name="Li W."/>
            <person name="Zhang Q.J."/>
            <person name="Zhang Y."/>
            <person name="Li K."/>
            <person name="Lu H.F."/>
            <person name="Shi C."/>
            <person name="Zhu S.T."/>
            <person name="Xiao Z.Y."/>
            <person name="Nan H."/>
            <person name="Yue Y."/>
            <person name="Zhu X.G."/>
            <person name="Wu Y."/>
            <person name="Hong X.N."/>
            <person name="Fan G.Y."/>
            <person name="Tong Y."/>
            <person name="Zhang D."/>
            <person name="Mao C.L."/>
            <person name="Liu Y.L."/>
            <person name="Hao S.J."/>
            <person name="Liu W.Q."/>
            <person name="Lv M.Q."/>
            <person name="Zhang H.B."/>
            <person name="Liu Y."/>
            <person name="Hu-Tang G.R."/>
            <person name="Wang J.P."/>
            <person name="Wang J.H."/>
            <person name="Sun Y.H."/>
            <person name="Ni S.B."/>
            <person name="Chen W.B."/>
            <person name="Zhang X.C."/>
            <person name="Jiao Y.N."/>
            <person name="Eichler E.E."/>
            <person name="Li G.H."/>
            <person name="Liu X."/>
            <person name="Gao L.Z."/>
        </authorList>
    </citation>
    <scope>NUCLEOTIDE SEQUENCE [LARGE SCALE GENOMIC DNA]</scope>
    <source>
        <strain evidence="4">cv. GT1</strain>
        <tissue evidence="3">Leaf</tissue>
    </source>
</reference>
<dbReference type="EMBL" id="JAAGAX010000004">
    <property type="protein sequence ID" value="KAF2317314.1"/>
    <property type="molecule type" value="Genomic_DNA"/>
</dbReference>
<dbReference type="InterPro" id="IPR026961">
    <property type="entry name" value="PGG_dom"/>
</dbReference>
<protein>
    <recommendedName>
        <fullName evidence="2">PGG domain-containing protein</fullName>
    </recommendedName>
</protein>
<evidence type="ECO:0000313" key="4">
    <source>
        <dbReference type="Proteomes" id="UP000467840"/>
    </source>
</evidence>
<gene>
    <name evidence="3" type="ORF">GH714_020067</name>
</gene>
<dbReference type="Pfam" id="PF13962">
    <property type="entry name" value="PGG"/>
    <property type="match status" value="1"/>
</dbReference>
<proteinExistence type="predicted"/>
<evidence type="ECO:0000313" key="3">
    <source>
        <dbReference type="EMBL" id="KAF2317314.1"/>
    </source>
</evidence>
<dbReference type="PANTHER" id="PTHR24177">
    <property type="entry name" value="CASKIN"/>
    <property type="match status" value="1"/>
</dbReference>
<dbReference type="InterPro" id="IPR036770">
    <property type="entry name" value="Ankyrin_rpt-contain_sf"/>
</dbReference>
<dbReference type="AlphaFoldDB" id="A0A6A6MVW6"/>
<sequence length="252" mass="29089">MVILLCSNLCEDDNSPQSLVNVMKRMSKCFIVPESIKEMKKRHAQALQLHKLLFKEIPTLTNEELNYLTFNDIMYDAIKCGIVEFIHELIASNPDLVWRVDNKGRTLFAYAILLHQEKIFSLIYELGEKRYSIMTKRDVFGNNFLNLAAKLSPAFHLDRVPGAALQMQNELRWFMEMESMVPAKYKERTNENGHTLSALFTKEHAELMKQGETWMKNTIASYMVVAALIVTVVFTTAFALPSNKKRTQTCHF</sequence>
<comment type="caution">
    <text evidence="3">The sequence shown here is derived from an EMBL/GenBank/DDBJ whole genome shotgun (WGS) entry which is preliminary data.</text>
</comment>
<dbReference type="SUPFAM" id="SSF48403">
    <property type="entry name" value="Ankyrin repeat"/>
    <property type="match status" value="1"/>
</dbReference>
<feature type="domain" description="PGG" evidence="2">
    <location>
        <begin position="213"/>
        <end position="244"/>
    </location>
</feature>
<dbReference type="Gene3D" id="1.25.40.20">
    <property type="entry name" value="Ankyrin repeat-containing domain"/>
    <property type="match status" value="1"/>
</dbReference>
<dbReference type="GO" id="GO:0016020">
    <property type="term" value="C:membrane"/>
    <property type="evidence" value="ECO:0007669"/>
    <property type="project" value="TreeGrafter"/>
</dbReference>
<evidence type="ECO:0000256" key="1">
    <source>
        <dbReference type="SAM" id="Phobius"/>
    </source>
</evidence>
<keyword evidence="1" id="KW-1133">Transmembrane helix</keyword>
<organism evidence="3 4">
    <name type="scientific">Hevea brasiliensis</name>
    <name type="common">Para rubber tree</name>
    <name type="synonym">Siphonia brasiliensis</name>
    <dbReference type="NCBI Taxonomy" id="3981"/>
    <lineage>
        <taxon>Eukaryota</taxon>
        <taxon>Viridiplantae</taxon>
        <taxon>Streptophyta</taxon>
        <taxon>Embryophyta</taxon>
        <taxon>Tracheophyta</taxon>
        <taxon>Spermatophyta</taxon>
        <taxon>Magnoliopsida</taxon>
        <taxon>eudicotyledons</taxon>
        <taxon>Gunneridae</taxon>
        <taxon>Pentapetalae</taxon>
        <taxon>rosids</taxon>
        <taxon>fabids</taxon>
        <taxon>Malpighiales</taxon>
        <taxon>Euphorbiaceae</taxon>
        <taxon>Crotonoideae</taxon>
        <taxon>Micrandreae</taxon>
        <taxon>Hevea</taxon>
    </lineage>
</organism>